<keyword evidence="2" id="KW-0547">Nucleotide-binding</keyword>
<dbReference type="InterPro" id="IPR003593">
    <property type="entry name" value="AAA+_ATPase"/>
</dbReference>
<accession>A0ABQ0AH08</accession>
<gene>
    <name evidence="5" type="ORF">NBRC116598_06000</name>
</gene>
<protein>
    <submittedName>
        <fullName evidence="5">ABC transporter ATP-binding protein</fullName>
    </submittedName>
</protein>
<keyword evidence="6" id="KW-1185">Reference proteome</keyword>
<evidence type="ECO:0000256" key="1">
    <source>
        <dbReference type="ARBA" id="ARBA00022448"/>
    </source>
</evidence>
<dbReference type="GO" id="GO:0005524">
    <property type="term" value="F:ATP binding"/>
    <property type="evidence" value="ECO:0007669"/>
    <property type="project" value="UniProtKB-KW"/>
</dbReference>
<evidence type="ECO:0000259" key="4">
    <source>
        <dbReference type="PROSITE" id="PS50893"/>
    </source>
</evidence>
<dbReference type="InterPro" id="IPR017871">
    <property type="entry name" value="ABC_transporter-like_CS"/>
</dbReference>
<dbReference type="SMART" id="SM00382">
    <property type="entry name" value="AAA"/>
    <property type="match status" value="1"/>
</dbReference>
<dbReference type="Pfam" id="PF00005">
    <property type="entry name" value="ABC_tran"/>
    <property type="match status" value="1"/>
</dbReference>
<evidence type="ECO:0000256" key="3">
    <source>
        <dbReference type="ARBA" id="ARBA00022840"/>
    </source>
</evidence>
<evidence type="ECO:0000313" key="5">
    <source>
        <dbReference type="EMBL" id="GAA6195156.1"/>
    </source>
</evidence>
<proteinExistence type="predicted"/>
<dbReference type="Proteomes" id="UP001441944">
    <property type="component" value="Unassembled WGS sequence"/>
</dbReference>
<dbReference type="Gene3D" id="3.40.50.300">
    <property type="entry name" value="P-loop containing nucleotide triphosphate hydrolases"/>
    <property type="match status" value="1"/>
</dbReference>
<dbReference type="SUPFAM" id="SSF52540">
    <property type="entry name" value="P-loop containing nucleoside triphosphate hydrolases"/>
    <property type="match status" value="1"/>
</dbReference>
<sequence length="366" mass="39711">MRGKDVTLDNMSITYPNGFRAVQPTNLTIQAGEFFSILGPSGCGKTTILRAVSGFIEPSEGEVRIGGQNMAGIGPNTRPTALIFQNLALFPLMPVWENVAFGLESRGLSKRDRRAQAQKLLDLVALGDQAEKKPGELSGGQRQRVAIARALAVEPAVLLLDEPLSALDLKLRQHMRAELRAIQKQTGVTFIYITHDQGEALTMSDRIAVMNEGRIEQVGTGDEIYSAPQTAFTASFVGEANRLEGRVMAASEGMADIETPMGRFRARNPHDLAPGAEAMLFVRPEAMLLDHVENQLLARMQRRDLEGAFLNLFFDAQGTELAVHITNDGQVHVPSEGDTKIGFRAESAVILPSGPLARTGQELAAQ</sequence>
<dbReference type="EMBL" id="BAABWU010000001">
    <property type="protein sequence ID" value="GAA6195156.1"/>
    <property type="molecule type" value="Genomic_DNA"/>
</dbReference>
<dbReference type="Gene3D" id="2.40.50.100">
    <property type="match status" value="1"/>
</dbReference>
<organism evidence="5 6">
    <name type="scientific">Pseudophaeobacter arcticus</name>
    <dbReference type="NCBI Taxonomy" id="385492"/>
    <lineage>
        <taxon>Bacteria</taxon>
        <taxon>Pseudomonadati</taxon>
        <taxon>Pseudomonadota</taxon>
        <taxon>Alphaproteobacteria</taxon>
        <taxon>Rhodobacterales</taxon>
        <taxon>Paracoccaceae</taxon>
        <taxon>Pseudophaeobacter</taxon>
    </lineage>
</organism>
<name>A0ABQ0AH08_9RHOB</name>
<dbReference type="InterPro" id="IPR003439">
    <property type="entry name" value="ABC_transporter-like_ATP-bd"/>
</dbReference>
<reference evidence="5 6" key="1">
    <citation type="submission" date="2024-04" db="EMBL/GenBank/DDBJ databases">
        <title>Draft genome sequence of Pseudophaeobacter arcticus NBRC 116598.</title>
        <authorList>
            <person name="Miyakawa T."/>
            <person name="Kusuya Y."/>
            <person name="Miura T."/>
        </authorList>
    </citation>
    <scope>NUCLEOTIDE SEQUENCE [LARGE SCALE GENOMIC DNA]</scope>
    <source>
        <strain evidence="5 6">SU-CL00105</strain>
    </source>
</reference>
<evidence type="ECO:0000313" key="6">
    <source>
        <dbReference type="Proteomes" id="UP001441944"/>
    </source>
</evidence>
<dbReference type="InterPro" id="IPR050093">
    <property type="entry name" value="ABC_SmlMolc_Importer"/>
</dbReference>
<dbReference type="PROSITE" id="PS50893">
    <property type="entry name" value="ABC_TRANSPORTER_2"/>
    <property type="match status" value="1"/>
</dbReference>
<dbReference type="PANTHER" id="PTHR42781">
    <property type="entry name" value="SPERMIDINE/PUTRESCINE IMPORT ATP-BINDING PROTEIN POTA"/>
    <property type="match status" value="1"/>
</dbReference>
<dbReference type="InterPro" id="IPR008995">
    <property type="entry name" value="Mo/tungstate-bd_C_term_dom"/>
</dbReference>
<dbReference type="PANTHER" id="PTHR42781:SF4">
    <property type="entry name" value="SPERMIDINE_PUTRESCINE IMPORT ATP-BINDING PROTEIN POTA"/>
    <property type="match status" value="1"/>
</dbReference>
<dbReference type="RefSeq" id="WP_295448474.1">
    <property type="nucleotide sequence ID" value="NZ_BAABWU010000001.1"/>
</dbReference>
<dbReference type="PROSITE" id="PS00211">
    <property type="entry name" value="ABC_TRANSPORTER_1"/>
    <property type="match status" value="1"/>
</dbReference>
<keyword evidence="3 5" id="KW-0067">ATP-binding</keyword>
<comment type="caution">
    <text evidence="5">The sequence shown here is derived from an EMBL/GenBank/DDBJ whole genome shotgun (WGS) entry which is preliminary data.</text>
</comment>
<keyword evidence="1" id="KW-0813">Transport</keyword>
<feature type="domain" description="ABC transporter" evidence="4">
    <location>
        <begin position="6"/>
        <end position="237"/>
    </location>
</feature>
<dbReference type="InterPro" id="IPR027417">
    <property type="entry name" value="P-loop_NTPase"/>
</dbReference>
<evidence type="ECO:0000256" key="2">
    <source>
        <dbReference type="ARBA" id="ARBA00022741"/>
    </source>
</evidence>
<dbReference type="SUPFAM" id="SSF50331">
    <property type="entry name" value="MOP-like"/>
    <property type="match status" value="1"/>
</dbReference>